<feature type="non-terminal residue" evidence="2">
    <location>
        <position position="1"/>
    </location>
</feature>
<evidence type="ECO:0000313" key="2">
    <source>
        <dbReference type="EMBL" id="PKC64398.1"/>
    </source>
</evidence>
<feature type="coiled-coil region" evidence="1">
    <location>
        <begin position="36"/>
        <end position="72"/>
    </location>
</feature>
<dbReference type="Proteomes" id="UP000232688">
    <property type="component" value="Unassembled WGS sequence"/>
</dbReference>
<evidence type="ECO:0000313" key="3">
    <source>
        <dbReference type="Proteomes" id="UP000232688"/>
    </source>
</evidence>
<dbReference type="AlphaFoldDB" id="A0A2N0RM95"/>
<reference evidence="2 3" key="1">
    <citation type="submission" date="2017-10" db="EMBL/GenBank/DDBJ databases">
        <title>Extensive intraspecific genome diversity in a model arbuscular mycorrhizal fungus.</title>
        <authorList>
            <person name="Chen E.C.H."/>
            <person name="Morin E."/>
            <person name="Baudet D."/>
            <person name="Noel J."/>
            <person name="Ndikumana S."/>
            <person name="Charron P."/>
            <person name="St-Onge C."/>
            <person name="Giorgi J."/>
            <person name="Grigoriev I.V."/>
            <person name="Roux C."/>
            <person name="Martin F.M."/>
            <person name="Corradi N."/>
        </authorList>
    </citation>
    <scope>NUCLEOTIDE SEQUENCE [LARGE SCALE GENOMIC DNA]</scope>
    <source>
        <strain evidence="2 3">A1</strain>
    </source>
</reference>
<comment type="caution">
    <text evidence="2">The sequence shown here is derived from an EMBL/GenBank/DDBJ whole genome shotgun (WGS) entry which is preliminary data.</text>
</comment>
<reference evidence="2 3" key="2">
    <citation type="submission" date="2017-10" db="EMBL/GenBank/DDBJ databases">
        <title>Genome analyses suggest a sexual origin of heterokaryosis in a supposedly ancient asexual fungus.</title>
        <authorList>
            <person name="Corradi N."/>
            <person name="Sedzielewska K."/>
            <person name="Noel J."/>
            <person name="Charron P."/>
            <person name="Farinelli L."/>
            <person name="Marton T."/>
            <person name="Kruger M."/>
            <person name="Pelin A."/>
            <person name="Brachmann A."/>
            <person name="Corradi N."/>
        </authorList>
    </citation>
    <scope>NUCLEOTIDE SEQUENCE [LARGE SCALE GENOMIC DNA]</scope>
    <source>
        <strain evidence="2 3">A1</strain>
    </source>
</reference>
<organism evidence="2 3">
    <name type="scientific">Rhizophagus irregularis</name>
    <dbReference type="NCBI Taxonomy" id="588596"/>
    <lineage>
        <taxon>Eukaryota</taxon>
        <taxon>Fungi</taxon>
        <taxon>Fungi incertae sedis</taxon>
        <taxon>Mucoromycota</taxon>
        <taxon>Glomeromycotina</taxon>
        <taxon>Glomeromycetes</taxon>
        <taxon>Glomerales</taxon>
        <taxon>Glomeraceae</taxon>
        <taxon>Rhizophagus</taxon>
    </lineage>
</organism>
<dbReference type="VEuPathDB" id="FungiDB:RhiirA1_462485"/>
<protein>
    <submittedName>
        <fullName evidence="2">Uncharacterized protein</fullName>
    </submittedName>
</protein>
<evidence type="ECO:0000256" key="1">
    <source>
        <dbReference type="SAM" id="Coils"/>
    </source>
</evidence>
<dbReference type="EMBL" id="LLXH01000641">
    <property type="protein sequence ID" value="PKC64398.1"/>
    <property type="molecule type" value="Genomic_DNA"/>
</dbReference>
<proteinExistence type="predicted"/>
<sequence length="73" mass="8865">EVQRLIKEGEWNTKEFTEMRNILLKKLEIEHNPIDNEVILEKLKSYDEKLEKLEELEKLKELEKLLKEICAKK</sequence>
<gene>
    <name evidence="2" type="ORF">RhiirA1_462485</name>
</gene>
<accession>A0A2N0RM95</accession>
<keyword evidence="1" id="KW-0175">Coiled coil</keyword>
<name>A0A2N0RM95_9GLOM</name>